<evidence type="ECO:0000313" key="3">
    <source>
        <dbReference type="Proteomes" id="UP000291613"/>
    </source>
</evidence>
<proteinExistence type="predicted"/>
<keyword evidence="1" id="KW-0812">Transmembrane</keyword>
<evidence type="ECO:0008006" key="4">
    <source>
        <dbReference type="Google" id="ProtNLM"/>
    </source>
</evidence>
<evidence type="ECO:0000256" key="1">
    <source>
        <dbReference type="SAM" id="Phobius"/>
    </source>
</evidence>
<keyword evidence="1" id="KW-1133">Transmembrane helix</keyword>
<gene>
    <name evidence="2" type="ORF">EYR15_06975</name>
</gene>
<comment type="caution">
    <text evidence="2">The sequence shown here is derived from an EMBL/GenBank/DDBJ whole genome shotgun (WGS) entry which is preliminary data.</text>
</comment>
<dbReference type="AlphaFoldDB" id="A0A4Q9GKI0"/>
<dbReference type="RefSeq" id="WP_131002483.1">
    <property type="nucleotide sequence ID" value="NZ_JBHSZR010000003.1"/>
</dbReference>
<feature type="transmembrane region" description="Helical" evidence="1">
    <location>
        <begin position="102"/>
        <end position="121"/>
    </location>
</feature>
<sequence length="252" mass="26178">MVGNLLLRGMMVGVLAGLLAFCFARTFGEPWVDYAIAFEEHASHAAGAAGGMEEPEIVSRATQAGLGLFTGLVIYGAAVGGLIALAFAFANGRLGRLSPRSVAALIATLGYVAIVIVPQLKYPANPPAVGSADTIVARTELFFAMLAFSVALMIASVMLARRLAERIGGWNGATVAAIVYVSIVAVMFAALPDIEEIPASFSPAALWNFRIASIGVQAVLWSVVGLAFGAVTEYAARRENAPRHTAGAAALR</sequence>
<accession>A0A4Q9GKI0</accession>
<dbReference type="OrthoDB" id="6851830at2"/>
<dbReference type="Pfam" id="PF09490">
    <property type="entry name" value="CbtA"/>
    <property type="match status" value="1"/>
</dbReference>
<dbReference type="EMBL" id="SIUB01000003">
    <property type="protein sequence ID" value="TBN53555.1"/>
    <property type="molecule type" value="Genomic_DNA"/>
</dbReference>
<protein>
    <recommendedName>
        <fullName evidence="4">Cobalt transporter</fullName>
    </recommendedName>
</protein>
<feature type="transmembrane region" description="Helical" evidence="1">
    <location>
        <begin position="211"/>
        <end position="231"/>
    </location>
</feature>
<name>A0A4Q9GKI0_9HYPH</name>
<dbReference type="InterPro" id="IPR012666">
    <property type="entry name" value="CbtA_put"/>
</dbReference>
<feature type="transmembrane region" description="Helical" evidence="1">
    <location>
        <begin position="172"/>
        <end position="191"/>
    </location>
</feature>
<dbReference type="Proteomes" id="UP000291613">
    <property type="component" value="Unassembled WGS sequence"/>
</dbReference>
<feature type="transmembrane region" description="Helical" evidence="1">
    <location>
        <begin position="68"/>
        <end position="90"/>
    </location>
</feature>
<organism evidence="2 3">
    <name type="scientific">Hansschlegelia quercus</name>
    <dbReference type="NCBI Taxonomy" id="2528245"/>
    <lineage>
        <taxon>Bacteria</taxon>
        <taxon>Pseudomonadati</taxon>
        <taxon>Pseudomonadota</taxon>
        <taxon>Alphaproteobacteria</taxon>
        <taxon>Hyphomicrobiales</taxon>
        <taxon>Methylopilaceae</taxon>
        <taxon>Hansschlegelia</taxon>
    </lineage>
</organism>
<reference evidence="2 3" key="1">
    <citation type="submission" date="2019-02" db="EMBL/GenBank/DDBJ databases">
        <title>Hansschlegelia quercus sp. nov., a novel methylotrophic bacterium from buds of oak (Quercus robur L.).</title>
        <authorList>
            <person name="Agafonova N.V."/>
            <person name="Kaparullina E.N."/>
            <person name="Grouzdev D.S."/>
            <person name="Doronina N.V."/>
        </authorList>
    </citation>
    <scope>NUCLEOTIDE SEQUENCE [LARGE SCALE GENOMIC DNA]</scope>
    <source>
        <strain evidence="2 3">Dub</strain>
    </source>
</reference>
<keyword evidence="1" id="KW-0472">Membrane</keyword>
<feature type="transmembrane region" description="Helical" evidence="1">
    <location>
        <begin position="141"/>
        <end position="160"/>
    </location>
</feature>
<keyword evidence="3" id="KW-1185">Reference proteome</keyword>
<evidence type="ECO:0000313" key="2">
    <source>
        <dbReference type="EMBL" id="TBN53555.1"/>
    </source>
</evidence>